<dbReference type="RefSeq" id="WP_012915991.1">
    <property type="nucleotide sequence ID" value="NC_013722.1"/>
</dbReference>
<proteinExistence type="predicted"/>
<evidence type="ECO:0000313" key="2">
    <source>
        <dbReference type="EMBL" id="CBA15990.1"/>
    </source>
</evidence>
<dbReference type="STRING" id="380358.XALC_1483"/>
<keyword evidence="3" id="KW-1185">Reference proteome</keyword>
<gene>
    <name evidence="2" type="ordered locus">XALc_1483</name>
</gene>
<evidence type="ECO:0000256" key="1">
    <source>
        <dbReference type="SAM" id="MobiDB-lite"/>
    </source>
</evidence>
<dbReference type="GeneID" id="57876786"/>
<feature type="region of interest" description="Disordered" evidence="1">
    <location>
        <begin position="55"/>
        <end position="76"/>
    </location>
</feature>
<dbReference type="EMBL" id="FP565176">
    <property type="protein sequence ID" value="CBA15990.1"/>
    <property type="molecule type" value="Genomic_DNA"/>
</dbReference>
<organism evidence="2 3">
    <name type="scientific">Xanthomonas albilineans (strain GPE PC73 / CFBP 7063)</name>
    <dbReference type="NCBI Taxonomy" id="380358"/>
    <lineage>
        <taxon>Bacteria</taxon>
        <taxon>Pseudomonadati</taxon>
        <taxon>Pseudomonadota</taxon>
        <taxon>Gammaproteobacteria</taxon>
        <taxon>Lysobacterales</taxon>
        <taxon>Lysobacteraceae</taxon>
        <taxon>Xanthomonas</taxon>
    </lineage>
</organism>
<reference evidence="2 3" key="1">
    <citation type="journal article" date="2009" name="BMC Genomics">
        <title>The complete genome sequence of Xanthomonas albilineans provides new insights into the reductive genome evolution of the xylem-limited Xanthomonadaceae.</title>
        <authorList>
            <person name="Pieretti I."/>
            <person name="Royer M."/>
            <person name="Barbe V."/>
            <person name="Carrere S."/>
            <person name="Koebnik R."/>
            <person name="Cociancich S."/>
            <person name="Couloux A."/>
            <person name="Darrasse A."/>
            <person name="Gouzy J."/>
            <person name="Jacques M.A."/>
            <person name="Lauber E."/>
            <person name="Manceau C."/>
            <person name="Mangenot S."/>
            <person name="Poussier S."/>
            <person name="Segurens B."/>
            <person name="Szurek B."/>
            <person name="Verdier V."/>
            <person name="Arlat M."/>
            <person name="Rott P."/>
        </authorList>
    </citation>
    <scope>NUCLEOTIDE SEQUENCE [LARGE SCALE GENOMIC DNA]</scope>
    <source>
        <strain evidence="3">GPE PC73 / CFBP 7063</strain>
    </source>
</reference>
<accession>D2UDE0</accession>
<dbReference type="PATRIC" id="fig|29447.3.peg.1470"/>
<dbReference type="AlphaFoldDB" id="D2UDE0"/>
<protein>
    <submittedName>
        <fullName evidence="2">Uncharacterized protein</fullName>
    </submittedName>
</protein>
<feature type="compositionally biased region" description="Basic and acidic residues" evidence="1">
    <location>
        <begin position="63"/>
        <end position="76"/>
    </location>
</feature>
<sequence length="76" mass="8431">MMINPLTIAKYALAKAPSAEPHQPDENLAEAAKTAMHGITTDEMKKFMMQIMMTEMSQDDDAPDAKPKLNADTDMF</sequence>
<name>D2UDE0_XANAP</name>
<dbReference type="KEGG" id="xal:XALC_1483"/>
<evidence type="ECO:0000313" key="3">
    <source>
        <dbReference type="Proteomes" id="UP000001890"/>
    </source>
</evidence>
<dbReference type="Proteomes" id="UP000001890">
    <property type="component" value="Chromosome"/>
</dbReference>